<gene>
    <name evidence="2" type="ORF">DPMN_177130</name>
</gene>
<keyword evidence="3" id="KW-1185">Reference proteome</keyword>
<evidence type="ECO:0000313" key="2">
    <source>
        <dbReference type="EMBL" id="KAH3775725.1"/>
    </source>
</evidence>
<reference evidence="2" key="2">
    <citation type="submission" date="2020-11" db="EMBL/GenBank/DDBJ databases">
        <authorList>
            <person name="McCartney M.A."/>
            <person name="Auch B."/>
            <person name="Kono T."/>
            <person name="Mallez S."/>
            <person name="Becker A."/>
            <person name="Gohl D.M."/>
            <person name="Silverstein K.A.T."/>
            <person name="Koren S."/>
            <person name="Bechman K.B."/>
            <person name="Herman A."/>
            <person name="Abrahante J.E."/>
            <person name="Garbe J."/>
        </authorList>
    </citation>
    <scope>NUCLEOTIDE SEQUENCE</scope>
    <source>
        <strain evidence="2">Duluth1</strain>
        <tissue evidence="2">Whole animal</tissue>
    </source>
</reference>
<dbReference type="EMBL" id="JAIWYP010000009">
    <property type="protein sequence ID" value="KAH3775725.1"/>
    <property type="molecule type" value="Genomic_DNA"/>
</dbReference>
<name>A0A9D4ECG0_DREPO</name>
<comment type="caution">
    <text evidence="2">The sequence shown here is derived from an EMBL/GenBank/DDBJ whole genome shotgun (WGS) entry which is preliminary data.</text>
</comment>
<dbReference type="AlphaFoldDB" id="A0A9D4ECG0"/>
<accession>A0A9D4ECG0</accession>
<keyword evidence="1" id="KW-0812">Transmembrane</keyword>
<proteinExistence type="predicted"/>
<keyword evidence="1" id="KW-0472">Membrane</keyword>
<keyword evidence="1" id="KW-1133">Transmembrane helix</keyword>
<evidence type="ECO:0000313" key="3">
    <source>
        <dbReference type="Proteomes" id="UP000828390"/>
    </source>
</evidence>
<organism evidence="2 3">
    <name type="scientific">Dreissena polymorpha</name>
    <name type="common">Zebra mussel</name>
    <name type="synonym">Mytilus polymorpha</name>
    <dbReference type="NCBI Taxonomy" id="45954"/>
    <lineage>
        <taxon>Eukaryota</taxon>
        <taxon>Metazoa</taxon>
        <taxon>Spiralia</taxon>
        <taxon>Lophotrochozoa</taxon>
        <taxon>Mollusca</taxon>
        <taxon>Bivalvia</taxon>
        <taxon>Autobranchia</taxon>
        <taxon>Heteroconchia</taxon>
        <taxon>Euheterodonta</taxon>
        <taxon>Imparidentia</taxon>
        <taxon>Neoheterodontei</taxon>
        <taxon>Myida</taxon>
        <taxon>Dreissenoidea</taxon>
        <taxon>Dreissenidae</taxon>
        <taxon>Dreissena</taxon>
    </lineage>
</organism>
<evidence type="ECO:0000256" key="1">
    <source>
        <dbReference type="SAM" id="Phobius"/>
    </source>
</evidence>
<reference evidence="2" key="1">
    <citation type="journal article" date="2019" name="bioRxiv">
        <title>The Genome of the Zebra Mussel, Dreissena polymorpha: A Resource for Invasive Species Research.</title>
        <authorList>
            <person name="McCartney M.A."/>
            <person name="Auch B."/>
            <person name="Kono T."/>
            <person name="Mallez S."/>
            <person name="Zhang Y."/>
            <person name="Obille A."/>
            <person name="Becker A."/>
            <person name="Abrahante J.E."/>
            <person name="Garbe J."/>
            <person name="Badalamenti J.P."/>
            <person name="Herman A."/>
            <person name="Mangelson H."/>
            <person name="Liachko I."/>
            <person name="Sullivan S."/>
            <person name="Sone E.D."/>
            <person name="Koren S."/>
            <person name="Silverstein K.A.T."/>
            <person name="Beckman K.B."/>
            <person name="Gohl D.M."/>
        </authorList>
    </citation>
    <scope>NUCLEOTIDE SEQUENCE</scope>
    <source>
        <strain evidence="2">Duluth1</strain>
        <tissue evidence="2">Whole animal</tissue>
    </source>
</reference>
<feature type="transmembrane region" description="Helical" evidence="1">
    <location>
        <begin position="30"/>
        <end position="49"/>
    </location>
</feature>
<evidence type="ECO:0008006" key="4">
    <source>
        <dbReference type="Google" id="ProtNLM"/>
    </source>
</evidence>
<dbReference type="Proteomes" id="UP000828390">
    <property type="component" value="Unassembled WGS sequence"/>
</dbReference>
<sequence length="79" mass="9084">MCTRHKLTSIALWPHEPWHAAPFTHTGLRVTGALVVAVGALPFTLVTIATRRAHWQYRIATRSEIRMLEYKPKNELHVQ</sequence>
<protein>
    <recommendedName>
        <fullName evidence="4">Transmembrane protein</fullName>
    </recommendedName>
</protein>